<keyword evidence="11" id="KW-1185">Reference proteome</keyword>
<dbReference type="GO" id="GO:0061186">
    <property type="term" value="P:negative regulation of silent mating-type cassette heterochromatin formation"/>
    <property type="evidence" value="ECO:0007669"/>
    <property type="project" value="EnsemblFungi"/>
</dbReference>
<evidence type="ECO:0000313" key="10">
    <source>
        <dbReference type="EMBL" id="CCE93807.1"/>
    </source>
</evidence>
<reference evidence="10 11" key="1">
    <citation type="journal article" date="2011" name="Proc. Natl. Acad. Sci. U.S.A.">
        <title>Evolutionary erosion of yeast sex chromosomes by mating-type switching accidents.</title>
        <authorList>
            <person name="Gordon J.L."/>
            <person name="Armisen D."/>
            <person name="Proux-Wera E."/>
            <person name="Oheigeartaigh S.S."/>
            <person name="Byrne K.P."/>
            <person name="Wolfe K.H."/>
        </authorList>
    </citation>
    <scope>NUCLEOTIDE SEQUENCE [LARGE SCALE GENOMIC DNA]</scope>
    <source>
        <strain evidence="11">ATCC 10662 / CBS 1146 / NBRC 0425 / NCYC 2629 / NRRL Y-866</strain>
    </source>
</reference>
<name>G8ZY40_TORDE</name>
<dbReference type="InterPro" id="IPR013194">
    <property type="entry name" value="HDAC_interact_dom"/>
</dbReference>
<dbReference type="Pfam" id="PF08295">
    <property type="entry name" value="Sin3_corepress"/>
    <property type="match status" value="1"/>
</dbReference>
<evidence type="ECO:0000256" key="7">
    <source>
        <dbReference type="PROSITE-ProRule" id="PRU00810"/>
    </source>
</evidence>
<evidence type="ECO:0000256" key="2">
    <source>
        <dbReference type="ARBA" id="ARBA00022491"/>
    </source>
</evidence>
<evidence type="ECO:0000256" key="1">
    <source>
        <dbReference type="ARBA" id="ARBA00004123"/>
    </source>
</evidence>
<dbReference type="GO" id="GO:0033698">
    <property type="term" value="C:Rpd3L complex"/>
    <property type="evidence" value="ECO:0007669"/>
    <property type="project" value="EnsemblFungi"/>
</dbReference>
<dbReference type="PANTHER" id="PTHR12346:SF0">
    <property type="entry name" value="SIN3A, ISOFORM G"/>
    <property type="match status" value="1"/>
</dbReference>
<dbReference type="FunCoup" id="G8ZY40">
    <property type="interactions" value="1232"/>
</dbReference>
<dbReference type="GO" id="GO:0061188">
    <property type="term" value="P:negative regulation of rDNA heterochromatin formation"/>
    <property type="evidence" value="ECO:0007669"/>
    <property type="project" value="EnsemblFungi"/>
</dbReference>
<dbReference type="GO" id="GO:0000086">
    <property type="term" value="P:G2/M transition of mitotic cell cycle"/>
    <property type="evidence" value="ECO:0007669"/>
    <property type="project" value="EnsemblFungi"/>
</dbReference>
<feature type="compositionally biased region" description="Polar residues" evidence="8">
    <location>
        <begin position="29"/>
        <end position="51"/>
    </location>
</feature>
<dbReference type="GO" id="GO:0045944">
    <property type="term" value="P:positive regulation of transcription by RNA polymerase II"/>
    <property type="evidence" value="ECO:0007669"/>
    <property type="project" value="EnsemblFungi"/>
</dbReference>
<dbReference type="GO" id="GO:0006303">
    <property type="term" value="P:double-strand break repair via nonhomologous end joining"/>
    <property type="evidence" value="ECO:0007669"/>
    <property type="project" value="EnsemblFungi"/>
</dbReference>
<dbReference type="InParanoid" id="G8ZY40"/>
<feature type="compositionally biased region" description="Basic and acidic residues" evidence="8">
    <location>
        <begin position="1467"/>
        <end position="1476"/>
    </location>
</feature>
<dbReference type="HOGENOM" id="CLU_001360_2_1_1"/>
<dbReference type="PROSITE" id="PS51477">
    <property type="entry name" value="PAH"/>
    <property type="match status" value="3"/>
</dbReference>
<dbReference type="InterPro" id="IPR031693">
    <property type="entry name" value="Sin3_C"/>
</dbReference>
<evidence type="ECO:0000256" key="4">
    <source>
        <dbReference type="ARBA" id="ARBA00023015"/>
    </source>
</evidence>
<dbReference type="GO" id="GO:0000122">
    <property type="term" value="P:negative regulation of transcription by RNA polymerase II"/>
    <property type="evidence" value="ECO:0007669"/>
    <property type="project" value="EnsemblFungi"/>
</dbReference>
<keyword evidence="6 7" id="KW-0539">Nucleus</keyword>
<evidence type="ECO:0000259" key="9">
    <source>
        <dbReference type="SMART" id="SM00761"/>
    </source>
</evidence>
<dbReference type="STRING" id="1076872.G8ZY40"/>
<dbReference type="GO" id="GO:0032221">
    <property type="term" value="C:Rpd3S complex"/>
    <property type="evidence" value="ECO:0007669"/>
    <property type="project" value="EnsemblFungi"/>
</dbReference>
<dbReference type="eggNOG" id="KOG4204">
    <property type="taxonomic scope" value="Eukaryota"/>
</dbReference>
<evidence type="ECO:0000313" key="11">
    <source>
        <dbReference type="Proteomes" id="UP000005627"/>
    </source>
</evidence>
<dbReference type="GO" id="GO:0044804">
    <property type="term" value="P:nucleophagy"/>
    <property type="evidence" value="ECO:0007669"/>
    <property type="project" value="EnsemblFungi"/>
</dbReference>
<feature type="compositionally biased region" description="Low complexity" evidence="8">
    <location>
        <begin position="455"/>
        <end position="465"/>
    </location>
</feature>
<feature type="compositionally biased region" description="Low complexity" evidence="8">
    <location>
        <begin position="1"/>
        <end position="28"/>
    </location>
</feature>
<dbReference type="PANTHER" id="PTHR12346">
    <property type="entry name" value="SIN3B-RELATED"/>
    <property type="match status" value="1"/>
</dbReference>
<feature type="compositionally biased region" description="Basic and acidic residues" evidence="8">
    <location>
        <begin position="988"/>
        <end position="1005"/>
    </location>
</feature>
<evidence type="ECO:0000256" key="6">
    <source>
        <dbReference type="ARBA" id="ARBA00023242"/>
    </source>
</evidence>
<feature type="compositionally biased region" description="Basic and acidic residues" evidence="8">
    <location>
        <begin position="59"/>
        <end position="71"/>
    </location>
</feature>
<dbReference type="SUPFAM" id="SSF47762">
    <property type="entry name" value="PAH2 domain"/>
    <property type="match status" value="3"/>
</dbReference>
<feature type="compositionally biased region" description="Acidic residues" evidence="8">
    <location>
        <begin position="1040"/>
        <end position="1058"/>
    </location>
</feature>
<feature type="region of interest" description="Disordered" evidence="8">
    <location>
        <begin position="1445"/>
        <end position="1490"/>
    </location>
</feature>
<dbReference type="InterPro" id="IPR036600">
    <property type="entry name" value="PAH_sf"/>
</dbReference>
<dbReference type="GO" id="GO:0030174">
    <property type="term" value="P:regulation of DNA-templated DNA replication initiation"/>
    <property type="evidence" value="ECO:0007669"/>
    <property type="project" value="EnsemblFungi"/>
</dbReference>
<feature type="compositionally biased region" description="Low complexity" evidence="8">
    <location>
        <begin position="332"/>
        <end position="342"/>
    </location>
</feature>
<dbReference type="EMBL" id="HE616748">
    <property type="protein sequence ID" value="CCE93807.1"/>
    <property type="molecule type" value="Genomic_DNA"/>
</dbReference>
<keyword evidence="3" id="KW-0677">Repeat</keyword>
<dbReference type="GO" id="GO:0051321">
    <property type="term" value="P:meiotic cell cycle"/>
    <property type="evidence" value="ECO:0007669"/>
    <property type="project" value="EnsemblFungi"/>
</dbReference>
<feature type="region of interest" description="Disordered" evidence="8">
    <location>
        <begin position="441"/>
        <end position="512"/>
    </location>
</feature>
<dbReference type="OrthoDB" id="10265969at2759"/>
<dbReference type="GO" id="GO:0016479">
    <property type="term" value="P:negative regulation of transcription by RNA polymerase I"/>
    <property type="evidence" value="ECO:0007669"/>
    <property type="project" value="EnsemblFungi"/>
</dbReference>
<feature type="region of interest" description="Disordered" evidence="8">
    <location>
        <begin position="1"/>
        <end position="118"/>
    </location>
</feature>
<feature type="compositionally biased region" description="Polar residues" evidence="8">
    <location>
        <begin position="475"/>
        <end position="486"/>
    </location>
</feature>
<dbReference type="GO" id="GO:0070550">
    <property type="term" value="P:rDNA chromatin condensation"/>
    <property type="evidence" value="ECO:0007669"/>
    <property type="project" value="EnsemblFungi"/>
</dbReference>
<feature type="region of interest" description="Disordered" evidence="8">
    <location>
        <begin position="332"/>
        <end position="354"/>
    </location>
</feature>
<evidence type="ECO:0000256" key="8">
    <source>
        <dbReference type="SAM" id="MobiDB-lite"/>
    </source>
</evidence>
<dbReference type="FunFam" id="1.20.1160.11:FF:000002">
    <property type="entry name" value="Paired amphipathic helix protein SIN3"/>
    <property type="match status" value="1"/>
</dbReference>
<evidence type="ECO:0000256" key="5">
    <source>
        <dbReference type="ARBA" id="ARBA00023163"/>
    </source>
</evidence>
<feature type="domain" description="Histone deacetylase interacting" evidence="9">
    <location>
        <begin position="700"/>
        <end position="801"/>
    </location>
</feature>
<dbReference type="RefSeq" id="XP_003683018.1">
    <property type="nucleotide sequence ID" value="XM_003682970.1"/>
</dbReference>
<protein>
    <recommendedName>
        <fullName evidence="9">Histone deacetylase interacting domain-containing protein</fullName>
    </recommendedName>
</protein>
<dbReference type="GO" id="GO:0003713">
    <property type="term" value="F:transcription coactivator activity"/>
    <property type="evidence" value="ECO:0007669"/>
    <property type="project" value="EnsemblFungi"/>
</dbReference>
<feature type="region of interest" description="Disordered" evidence="8">
    <location>
        <begin position="988"/>
        <end position="1061"/>
    </location>
</feature>
<dbReference type="KEGG" id="tdl:TDEL_0G04400"/>
<keyword evidence="2" id="KW-0678">Repressor</keyword>
<gene>
    <name evidence="10" type="primary">TDEL0G04400</name>
    <name evidence="10" type="ORF">TDEL_0G04400</name>
</gene>
<dbReference type="InterPro" id="IPR003822">
    <property type="entry name" value="PAH"/>
</dbReference>
<dbReference type="GO" id="GO:0003714">
    <property type="term" value="F:transcription corepressor activity"/>
    <property type="evidence" value="ECO:0007669"/>
    <property type="project" value="EnsemblFungi"/>
</dbReference>
<dbReference type="Pfam" id="PF16879">
    <property type="entry name" value="Sin3a_C"/>
    <property type="match status" value="1"/>
</dbReference>
<organism evidence="10 11">
    <name type="scientific">Torulaspora delbrueckii</name>
    <name type="common">Yeast</name>
    <name type="synonym">Candida colliculosa</name>
    <dbReference type="NCBI Taxonomy" id="4950"/>
    <lineage>
        <taxon>Eukaryota</taxon>
        <taxon>Fungi</taxon>
        <taxon>Dikarya</taxon>
        <taxon>Ascomycota</taxon>
        <taxon>Saccharomycotina</taxon>
        <taxon>Saccharomycetes</taxon>
        <taxon>Saccharomycetales</taxon>
        <taxon>Saccharomycetaceae</taxon>
        <taxon>Torulaspora</taxon>
    </lineage>
</organism>
<keyword evidence="5" id="KW-0804">Transcription</keyword>
<dbReference type="FunFam" id="1.20.1160.11:FF:000003">
    <property type="entry name" value="Paired amphipathic helix SIN3-like protein"/>
    <property type="match status" value="1"/>
</dbReference>
<dbReference type="FunFam" id="1.20.1160.11:FF:000001">
    <property type="entry name" value="Paired amphipathic helix protein Sin3"/>
    <property type="match status" value="1"/>
</dbReference>
<dbReference type="Pfam" id="PF02671">
    <property type="entry name" value="PAH"/>
    <property type="match status" value="3"/>
</dbReference>
<feature type="region of interest" description="Disordered" evidence="8">
    <location>
        <begin position="557"/>
        <end position="579"/>
    </location>
</feature>
<comment type="subcellular location">
    <subcellularLocation>
        <location evidence="1 7">Nucleus</location>
    </subcellularLocation>
</comment>
<dbReference type="Gene3D" id="1.20.1160.11">
    <property type="entry name" value="Paired amphipathic helix"/>
    <property type="match status" value="3"/>
</dbReference>
<feature type="compositionally biased region" description="Polar residues" evidence="8">
    <location>
        <begin position="93"/>
        <end position="110"/>
    </location>
</feature>
<dbReference type="InterPro" id="IPR039774">
    <property type="entry name" value="Sin3-like"/>
</dbReference>
<accession>G8ZY40</accession>
<dbReference type="GeneID" id="11505180"/>
<dbReference type="SMART" id="SM00761">
    <property type="entry name" value="HDAC_interact"/>
    <property type="match status" value="1"/>
</dbReference>
<feature type="compositionally biased region" description="Acidic residues" evidence="8">
    <location>
        <begin position="1479"/>
        <end position="1490"/>
    </location>
</feature>
<evidence type="ECO:0000256" key="3">
    <source>
        <dbReference type="ARBA" id="ARBA00022737"/>
    </source>
</evidence>
<keyword evidence="4" id="KW-0805">Transcription regulation</keyword>
<dbReference type="GO" id="GO:0034605">
    <property type="term" value="P:cellular response to heat"/>
    <property type="evidence" value="ECO:0007669"/>
    <property type="project" value="EnsemblFungi"/>
</dbReference>
<dbReference type="Proteomes" id="UP000005627">
    <property type="component" value="Chromosome 7"/>
</dbReference>
<dbReference type="GO" id="GO:0042802">
    <property type="term" value="F:identical protein binding"/>
    <property type="evidence" value="ECO:0007669"/>
    <property type="project" value="EnsemblFungi"/>
</dbReference>
<feature type="compositionally biased region" description="Low complexity" evidence="8">
    <location>
        <begin position="563"/>
        <end position="573"/>
    </location>
</feature>
<sequence length="1490" mass="168984">MSGTQGWSQQASSLSAGAGAASASASGGNATTETHNNENGMNQAVETSTVGLTGGKTPEMTKQEIKVESKPHVTLPSISDLSGESAHNGKDGLTSSNTPLRLPSVQSTYGSKAPGAGQEVNGTIMESTVNPAPAQGRQNSVGLSFASFDNPLPPQQQTILSSSHFQVLPPHQQQQEQQQQMQQQMQHDAYYRPLNVKDALSYLEQVKYQFNSRPDVYNHFLDIMKDFKSQAIDTPGVIDRVSTLFKGYPGLIQGFNTFLPQGYRIECSANPDEPIRVTTPMGSSSVAGTIENAVAGFPAQPRIQQLQQLGQQQEQSLPEHVLPGVQVTTSATTTPTLNNQQPQPQPRPQLPADYQLPLQPAAGQQSQLPSNDQGKKTADVEFSQAINYVNKIKNRFAEQPDIYKHFLEILQTYQREQKPINEVYAQVTVLFQNAPDLLDDFKKFLPDSSPSANRQQQQPGVLQQQSPAFGLSAYYNETSPPTSRQNLPPLGSFSPPPNGAVPHNYYRDQQPQTLGLPPVAQVENHIDQRSPPHIATQGIAGEPMPVSNLRSQITAQSPSELAQLHQQQQIPSQPTANIPDGQYLDIAVRPEIDLDPSIVPVVPEPTAPIEDSLTLVEETSFFDRAKKFIGNKQIYTEFLKILNLFSQDLLDVDELVGRVEHYLGGNKELFVWFKNFVGFQDKPKHIENIVHEKHRLDLDLCEACGPSYKKLPKSDTFMPCSGRDEMCWAVLNDEWVGHPVWASEDSGFIAHRKNQYEETLFKIEEERHEYDFYIESNLRTIQTLETIASKIANMSEEEKATFKLPPGLGHTSLTIYKKVIRKVYDKERGFEIIDALHEYPAIAVPVVLKRLKQKDEEWRRAQREWNKVWRELEQKVYYKSLDHLGLTFKQADKKLLTTKQLISEIGSIKTDQTNKRMHWLTPKPKDQLDYYVPDKSVFFDILSLTDTFINHNSSYSNPDKIRLKDLFKIFVSLFFSIPMYEVNEAVSRRGNLDDDKEDSTQKMESDNLNNSKRPREDEISLSEVLHRAKNQRFKSRAADETSEESAAEPEPELNEEEETIRQEAKKPWLLGNLVEEVNAQGLINNRKTFNMFANTNIYVFFRHLTTLYERLEEVKKMNDAVTKEINSRKVVQFAKDLNLISQQLKEMGLDFEGADAYEQLRHLCKRLIEGDIEHQWFEESLRQAYNNKAFKLYTVDKVIQSLVKHAHTILTDSKTSEIMTSFEKDRTQINTSAKDQILYRLQVRSYMSSTENMFRIEYNKQSKNVRIQFIAVDDLTLAEPRSLEEKWRYYVTSYSLSHPTEGISQEELQLPFLEKVLETEEDYGSDVDNFSIDKFSPEGVSKSTLKIKIDPETYLLDIEAGSYDVFSRKSVNRFPVIVDSNDYTTKKEKKKNMVIQFLESKKGWKKNLDDDQVKAIQEKLARVKENGSLDDFNEASQTQQASEIIAPSKVEQSKESTVADVNSLPKELVEAEDRGNDTTADEVDPEVVAH</sequence>
<proteinExistence type="predicted"/>